<evidence type="ECO:0000256" key="1">
    <source>
        <dbReference type="SAM" id="MobiDB-lite"/>
    </source>
</evidence>
<dbReference type="AlphaFoldDB" id="V4TGZ9"/>
<evidence type="ECO:0000313" key="3">
    <source>
        <dbReference type="Proteomes" id="UP000030687"/>
    </source>
</evidence>
<evidence type="ECO:0000313" key="2">
    <source>
        <dbReference type="EMBL" id="ESR50890.1"/>
    </source>
</evidence>
<dbReference type="Gramene" id="ESR50890">
    <property type="protein sequence ID" value="ESR50890"/>
    <property type="gene ID" value="CICLE_v10033242mg"/>
</dbReference>
<feature type="region of interest" description="Disordered" evidence="1">
    <location>
        <begin position="1"/>
        <end position="22"/>
    </location>
</feature>
<proteinExistence type="predicted"/>
<reference evidence="2 3" key="1">
    <citation type="submission" date="2013-10" db="EMBL/GenBank/DDBJ databases">
        <authorList>
            <consortium name="International Citrus Genome Consortium"/>
            <person name="Jenkins J."/>
            <person name="Schmutz J."/>
            <person name="Prochnik S."/>
            <person name="Rokhsar D."/>
            <person name="Gmitter F."/>
            <person name="Ollitrault P."/>
            <person name="Machado M."/>
            <person name="Talon M."/>
            <person name="Wincker P."/>
            <person name="Jaillon O."/>
            <person name="Morgante M."/>
        </authorList>
    </citation>
    <scope>NUCLEOTIDE SEQUENCE</scope>
    <source>
        <strain evidence="3">cv. Clemenules</strain>
    </source>
</reference>
<dbReference type="InParanoid" id="V4TGZ9"/>
<dbReference type="KEGG" id="cic:CICLE_v10033242mg"/>
<keyword evidence="3" id="KW-1185">Reference proteome</keyword>
<accession>V4TGZ9</accession>
<name>V4TGZ9_CITCL</name>
<sequence>MEWGCSRKQKEWDSRSCNECSDDDNVERNKDGHCNYGFVSYFGEAVWQIKTMDGRACITKEVRKEIGLQFKSLPQ</sequence>
<dbReference type="EMBL" id="KI536726">
    <property type="protein sequence ID" value="ESR50890.1"/>
    <property type="molecule type" value="Genomic_DNA"/>
</dbReference>
<protein>
    <submittedName>
        <fullName evidence="2">Uncharacterized protein</fullName>
    </submittedName>
</protein>
<gene>
    <name evidence="2" type="ORF">CICLE_v10033242mg</name>
</gene>
<dbReference type="Proteomes" id="UP000030687">
    <property type="component" value="Unassembled WGS sequence"/>
</dbReference>
<organism evidence="2 3">
    <name type="scientific">Citrus clementina</name>
    <name type="common">Clementine</name>
    <name type="synonym">Citrus deliciosa x Citrus sinensis</name>
    <dbReference type="NCBI Taxonomy" id="85681"/>
    <lineage>
        <taxon>Eukaryota</taxon>
        <taxon>Viridiplantae</taxon>
        <taxon>Streptophyta</taxon>
        <taxon>Embryophyta</taxon>
        <taxon>Tracheophyta</taxon>
        <taxon>Spermatophyta</taxon>
        <taxon>Magnoliopsida</taxon>
        <taxon>eudicotyledons</taxon>
        <taxon>Gunneridae</taxon>
        <taxon>Pentapetalae</taxon>
        <taxon>rosids</taxon>
        <taxon>malvids</taxon>
        <taxon>Sapindales</taxon>
        <taxon>Rutaceae</taxon>
        <taxon>Aurantioideae</taxon>
        <taxon>Citrus</taxon>
    </lineage>
</organism>